<evidence type="ECO:0000313" key="2">
    <source>
        <dbReference type="EMBL" id="BAJ87883.1"/>
    </source>
</evidence>
<name>F2CYG2_HORVV</name>
<feature type="transmembrane region" description="Helical" evidence="1">
    <location>
        <begin position="18"/>
        <end position="38"/>
    </location>
</feature>
<reference evidence="2" key="1">
    <citation type="journal article" date="2011" name="Plant Physiol.">
        <title>Comprehensive sequence analysis of 24,783 barley full-length cDNAs derived from 12 clone libraries.</title>
        <authorList>
            <person name="Matsumoto T."/>
            <person name="Tanaka T."/>
            <person name="Sakai H."/>
            <person name="Amano N."/>
            <person name="Kanamori H."/>
            <person name="Kurita K."/>
            <person name="Kikuta A."/>
            <person name="Kamiya K."/>
            <person name="Yamamoto M."/>
            <person name="Ikawa H."/>
            <person name="Fujii N."/>
            <person name="Hori K."/>
            <person name="Itoh T."/>
            <person name="Sato K."/>
        </authorList>
    </citation>
    <scope>NUCLEOTIDE SEQUENCE</scope>
    <source>
        <tissue evidence="2">Shoot</tissue>
    </source>
</reference>
<dbReference type="EMBL" id="AK356667">
    <property type="protein sequence ID" value="BAJ87883.1"/>
    <property type="molecule type" value="mRNA"/>
</dbReference>
<keyword evidence="1" id="KW-0812">Transmembrane</keyword>
<keyword evidence="1" id="KW-1133">Transmembrane helix</keyword>
<protein>
    <submittedName>
        <fullName evidence="2">Predicted protein</fullName>
    </submittedName>
</protein>
<proteinExistence type="evidence at transcript level"/>
<organism evidence="2">
    <name type="scientific">Hordeum vulgare subsp. vulgare</name>
    <name type="common">Domesticated barley</name>
    <dbReference type="NCBI Taxonomy" id="112509"/>
    <lineage>
        <taxon>Eukaryota</taxon>
        <taxon>Viridiplantae</taxon>
        <taxon>Streptophyta</taxon>
        <taxon>Embryophyta</taxon>
        <taxon>Tracheophyta</taxon>
        <taxon>Spermatophyta</taxon>
        <taxon>Magnoliopsida</taxon>
        <taxon>Liliopsida</taxon>
        <taxon>Poales</taxon>
        <taxon>Poaceae</taxon>
        <taxon>BOP clade</taxon>
        <taxon>Pooideae</taxon>
        <taxon>Triticodae</taxon>
        <taxon>Triticeae</taxon>
        <taxon>Hordeinae</taxon>
        <taxon>Hordeum</taxon>
    </lineage>
</organism>
<dbReference type="AlphaFoldDB" id="F2CYG2"/>
<accession>F2CYG2</accession>
<sequence>MARPRPSPEPGHASGGMLWAYLVVTFILVLAAVAFATARTSSASVVG</sequence>
<keyword evidence="1" id="KW-0472">Membrane</keyword>
<evidence type="ECO:0000256" key="1">
    <source>
        <dbReference type="SAM" id="Phobius"/>
    </source>
</evidence>